<dbReference type="Proteomes" id="UP000006633">
    <property type="component" value="Chromosome"/>
</dbReference>
<dbReference type="GO" id="GO:0006865">
    <property type="term" value="P:amino acid transport"/>
    <property type="evidence" value="ECO:0007669"/>
    <property type="project" value="UniProtKB-KW"/>
</dbReference>
<dbReference type="EMBL" id="CP002026">
    <property type="protein sequence ID" value="ADH91355.1"/>
    <property type="molecule type" value="Genomic_DNA"/>
</dbReference>
<dbReference type="KEGG" id="sno:Snov_4085"/>
<keyword evidence="3" id="KW-0029">Amino-acid transport</keyword>
<gene>
    <name evidence="6" type="ordered locus">Snov_4085</name>
</gene>
<evidence type="ECO:0000256" key="1">
    <source>
        <dbReference type="ARBA" id="ARBA00010062"/>
    </source>
</evidence>
<evidence type="ECO:0000313" key="6">
    <source>
        <dbReference type="EMBL" id="ADH91355.1"/>
    </source>
</evidence>
<proteinExistence type="inferred from homology"/>
<name>D7A0N4_ANCN5</name>
<reference evidence="6 7" key="1">
    <citation type="journal article" date="2012" name="Stand. Genomic Sci.">
        <title>Complete genome sequence of the facultatively chemolithoautotrophic and methylotrophic alpha Proteobacterium Starkeya novella type strain (ATCC 8093(T)).</title>
        <authorList>
            <person name="Kappler U."/>
            <person name="Davenport K."/>
            <person name="Beatson S."/>
            <person name="Lucas S."/>
            <person name="Lapidus A."/>
            <person name="Copeland A."/>
            <person name="Berry K.W."/>
            <person name="Glavina Del Rio T."/>
            <person name="Hammon N."/>
            <person name="Dalin E."/>
            <person name="Tice H."/>
            <person name="Pitluck S."/>
            <person name="Richardson P."/>
            <person name="Bruce D."/>
            <person name="Goodwin L.A."/>
            <person name="Han C."/>
            <person name="Tapia R."/>
            <person name="Detter J.C."/>
            <person name="Chang Y.J."/>
            <person name="Jeffries C.D."/>
            <person name="Land M."/>
            <person name="Hauser L."/>
            <person name="Kyrpides N.C."/>
            <person name="Goker M."/>
            <person name="Ivanova N."/>
            <person name="Klenk H.P."/>
            <person name="Woyke T."/>
        </authorList>
    </citation>
    <scope>NUCLEOTIDE SEQUENCE [LARGE SCALE GENOMIC DNA]</scope>
    <source>
        <strain evidence="7">ATCC 8093 / DSM 506 / JCM 20403 / CCM 1077 / IAM 12100 / NBRC 12443 / NCIMB 10456</strain>
    </source>
</reference>
<dbReference type="RefSeq" id="WP_013168856.1">
    <property type="nucleotide sequence ID" value="NC_014217.1"/>
</dbReference>
<keyword evidence="2 4" id="KW-0732">Signal</keyword>
<dbReference type="Gene3D" id="3.40.50.2300">
    <property type="match status" value="2"/>
</dbReference>
<evidence type="ECO:0000256" key="2">
    <source>
        <dbReference type="ARBA" id="ARBA00022729"/>
    </source>
</evidence>
<dbReference type="CDD" id="cd19986">
    <property type="entry name" value="PBP1_ABC_HAAT-like"/>
    <property type="match status" value="1"/>
</dbReference>
<keyword evidence="3" id="KW-0813">Transport</keyword>
<feature type="signal peptide" evidence="4">
    <location>
        <begin position="1"/>
        <end position="18"/>
    </location>
</feature>
<protein>
    <submittedName>
        <fullName evidence="6">Extracellular ligand-binding receptor</fullName>
    </submittedName>
</protein>
<evidence type="ECO:0000256" key="3">
    <source>
        <dbReference type="ARBA" id="ARBA00022970"/>
    </source>
</evidence>
<keyword evidence="7" id="KW-1185">Reference proteome</keyword>
<organism evidence="6 7">
    <name type="scientific">Ancylobacter novellus (strain ATCC 8093 / DSM 506 / JCM 20403 / CCM 1077 / IAM 12100 / NBRC 12443 / NCIMB 10456)</name>
    <name type="common">Starkeya novella</name>
    <dbReference type="NCBI Taxonomy" id="639283"/>
    <lineage>
        <taxon>Bacteria</taxon>
        <taxon>Pseudomonadati</taxon>
        <taxon>Pseudomonadota</taxon>
        <taxon>Alphaproteobacteria</taxon>
        <taxon>Hyphomicrobiales</taxon>
        <taxon>Xanthobacteraceae</taxon>
        <taxon>Ancylobacter</taxon>
    </lineage>
</organism>
<evidence type="ECO:0000256" key="4">
    <source>
        <dbReference type="SAM" id="SignalP"/>
    </source>
</evidence>
<dbReference type="HOGENOM" id="CLU_027128_6_2_5"/>
<dbReference type="InterPro" id="IPR028082">
    <property type="entry name" value="Peripla_BP_I"/>
</dbReference>
<dbReference type="PANTHER" id="PTHR30483:SF6">
    <property type="entry name" value="PERIPLASMIC BINDING PROTEIN OF ABC TRANSPORTER FOR NATURAL AMINO ACIDS"/>
    <property type="match status" value="1"/>
</dbReference>
<dbReference type="AlphaFoldDB" id="D7A0N4"/>
<feature type="chain" id="PRO_5003092022" evidence="4">
    <location>
        <begin position="19"/>
        <end position="379"/>
    </location>
</feature>
<accession>D7A0N4</accession>
<evidence type="ECO:0000313" key="7">
    <source>
        <dbReference type="Proteomes" id="UP000006633"/>
    </source>
</evidence>
<dbReference type="OrthoDB" id="9768099at2"/>
<dbReference type="PROSITE" id="PS51318">
    <property type="entry name" value="TAT"/>
    <property type="match status" value="1"/>
</dbReference>
<sequence length="379" mass="40013">MALSRRFALGLISAAALAGSLVPAAAEDTIKIGMAAPLTGVAAEVGHFQQAGAELGIERVNAEGGALGRKFELVIEDDQTTNPGIVLAFSRLINRGDLVAVLASLRSTQVNAISADAKRAGIPVFFGGTDPSLTQNGNPWFFRTRPNDSFSAKVIADYGVNTLGKKKWAIVHSTDAFGTAGAKALTASLKALGIEPVLVQGFNNSQADMTPIVLAVRQSGADIIASYTPLETDVAVLARQFKQFGINAPWVGSASVASTTALQLAGPALHGTFAVADYNSAANDEAKVYFDAFSKKVGRPPDYTSAWTYDSIRLIAEAVKKAGSTEPAKVREALLSLKDFKGAEGTYNFDQNGDGLRGYNIVRNDKGTIVFERHISFDK</sequence>
<dbReference type="STRING" id="639283.Snov_4085"/>
<dbReference type="PANTHER" id="PTHR30483">
    <property type="entry name" value="LEUCINE-SPECIFIC-BINDING PROTEIN"/>
    <property type="match status" value="1"/>
</dbReference>
<comment type="similarity">
    <text evidence="1">Belongs to the leucine-binding protein family.</text>
</comment>
<dbReference type="InterPro" id="IPR006311">
    <property type="entry name" value="TAT_signal"/>
</dbReference>
<feature type="domain" description="Leucine-binding protein" evidence="5">
    <location>
        <begin position="29"/>
        <end position="365"/>
    </location>
</feature>
<evidence type="ECO:0000259" key="5">
    <source>
        <dbReference type="Pfam" id="PF13458"/>
    </source>
</evidence>
<dbReference type="Pfam" id="PF13458">
    <property type="entry name" value="Peripla_BP_6"/>
    <property type="match status" value="1"/>
</dbReference>
<dbReference type="InterPro" id="IPR051010">
    <property type="entry name" value="BCAA_transport"/>
</dbReference>
<dbReference type="eggNOG" id="COG0683">
    <property type="taxonomic scope" value="Bacteria"/>
</dbReference>
<keyword evidence="6" id="KW-0675">Receptor</keyword>
<dbReference type="InterPro" id="IPR028081">
    <property type="entry name" value="Leu-bd"/>
</dbReference>
<dbReference type="SUPFAM" id="SSF53822">
    <property type="entry name" value="Periplasmic binding protein-like I"/>
    <property type="match status" value="1"/>
</dbReference>